<proteinExistence type="predicted"/>
<feature type="transmembrane region" description="Helical" evidence="1">
    <location>
        <begin position="152"/>
        <end position="180"/>
    </location>
</feature>
<dbReference type="Proteomes" id="UP000016662">
    <property type="component" value="Unassembled WGS sequence"/>
</dbReference>
<evidence type="ECO:0000259" key="2">
    <source>
        <dbReference type="Pfam" id="PF12158"/>
    </source>
</evidence>
<accession>U2JXG9</accession>
<organism evidence="3 4">
    <name type="scientific">Ruminococcus callidus ATCC 27760</name>
    <dbReference type="NCBI Taxonomy" id="411473"/>
    <lineage>
        <taxon>Bacteria</taxon>
        <taxon>Bacillati</taxon>
        <taxon>Bacillota</taxon>
        <taxon>Clostridia</taxon>
        <taxon>Eubacteriales</taxon>
        <taxon>Oscillospiraceae</taxon>
        <taxon>Ruminococcus</taxon>
    </lineage>
</organism>
<keyword evidence="1" id="KW-0472">Membrane</keyword>
<dbReference type="Pfam" id="PF12158">
    <property type="entry name" value="DUF3592"/>
    <property type="match status" value="1"/>
</dbReference>
<feature type="domain" description="DUF3592" evidence="2">
    <location>
        <begin position="42"/>
        <end position="151"/>
    </location>
</feature>
<dbReference type="AlphaFoldDB" id="U2JXG9"/>
<comment type="caution">
    <text evidence="3">The sequence shown here is derived from an EMBL/GenBank/DDBJ whole genome shotgun (WGS) entry which is preliminary data.</text>
</comment>
<evidence type="ECO:0000313" key="4">
    <source>
        <dbReference type="Proteomes" id="UP000016662"/>
    </source>
</evidence>
<keyword evidence="4" id="KW-1185">Reference proteome</keyword>
<sequence>MTLTPNLIACLAIGGAGILTALLSIPFFQHTGMLRRKCSARTTGTVVRYRLQRRGSGCGTSIAPVVEFQAAGETYTAYRHYKGIAVSKKVVPISDGTAGETRIAVRNDVFHIQQTGTVHSLEAAAGELWRLGNTLPVVYDPKNPKRAYVEHVVSTAGVAGVVLLCVGVGLLVLAALGVVLF</sequence>
<dbReference type="HOGENOM" id="CLU_124991_1_0_9"/>
<evidence type="ECO:0000256" key="1">
    <source>
        <dbReference type="SAM" id="Phobius"/>
    </source>
</evidence>
<reference evidence="3 4" key="1">
    <citation type="submission" date="2013-07" db="EMBL/GenBank/DDBJ databases">
        <authorList>
            <person name="Weinstock G."/>
            <person name="Sodergren E."/>
            <person name="Wylie T."/>
            <person name="Fulton L."/>
            <person name="Fulton R."/>
            <person name="Fronick C."/>
            <person name="O'Laughlin M."/>
            <person name="Godfrey J."/>
            <person name="Miner T."/>
            <person name="Herter B."/>
            <person name="Appelbaum E."/>
            <person name="Cordes M."/>
            <person name="Lek S."/>
            <person name="Wollam A."/>
            <person name="Pepin K.H."/>
            <person name="Palsikar V.B."/>
            <person name="Mitreva M."/>
            <person name="Wilson R.K."/>
        </authorList>
    </citation>
    <scope>NUCLEOTIDE SEQUENCE [LARGE SCALE GENOMIC DNA]</scope>
    <source>
        <strain evidence="3 4">ATCC 27760</strain>
    </source>
</reference>
<evidence type="ECO:0000313" key="3">
    <source>
        <dbReference type="EMBL" id="ERJ90981.1"/>
    </source>
</evidence>
<keyword evidence="1" id="KW-1133">Transmembrane helix</keyword>
<dbReference type="InterPro" id="IPR021994">
    <property type="entry name" value="DUF3592"/>
</dbReference>
<gene>
    <name evidence="3" type="ORF">RUMCAL_02707</name>
</gene>
<dbReference type="eggNOG" id="ENOG502Z88Y">
    <property type="taxonomic scope" value="Bacteria"/>
</dbReference>
<dbReference type="STRING" id="411473.RUMCAL_02707"/>
<dbReference type="PATRIC" id="fig|411473.3.peg.2270"/>
<dbReference type="RefSeq" id="WP_021680888.1">
    <property type="nucleotide sequence ID" value="NZ_KI260314.1"/>
</dbReference>
<keyword evidence="1" id="KW-0812">Transmembrane</keyword>
<feature type="transmembrane region" description="Helical" evidence="1">
    <location>
        <begin position="6"/>
        <end position="28"/>
    </location>
</feature>
<dbReference type="OrthoDB" id="2225958at2"/>
<name>U2JXG9_9FIRM</name>
<protein>
    <recommendedName>
        <fullName evidence="2">DUF3592 domain-containing protein</fullName>
    </recommendedName>
</protein>
<dbReference type="EMBL" id="AWVF01000336">
    <property type="protein sequence ID" value="ERJ90981.1"/>
    <property type="molecule type" value="Genomic_DNA"/>
</dbReference>